<name>A0A8S9QG72_BRACR</name>
<dbReference type="Proteomes" id="UP000712600">
    <property type="component" value="Unassembled WGS sequence"/>
</dbReference>
<accession>A0A8S9QG72</accession>
<comment type="caution">
    <text evidence="1">The sequence shown here is derived from an EMBL/GenBank/DDBJ whole genome shotgun (WGS) entry which is preliminary data.</text>
</comment>
<dbReference type="EMBL" id="QGKX02001290">
    <property type="protein sequence ID" value="KAF3539791.1"/>
    <property type="molecule type" value="Genomic_DNA"/>
</dbReference>
<evidence type="ECO:0000313" key="1">
    <source>
        <dbReference type="EMBL" id="KAF3539791.1"/>
    </source>
</evidence>
<proteinExistence type="predicted"/>
<evidence type="ECO:0000313" key="2">
    <source>
        <dbReference type="Proteomes" id="UP000712600"/>
    </source>
</evidence>
<reference evidence="1" key="1">
    <citation type="submission" date="2019-12" db="EMBL/GenBank/DDBJ databases">
        <title>Genome sequencing and annotation of Brassica cretica.</title>
        <authorList>
            <person name="Studholme D.J."/>
            <person name="Sarris P."/>
        </authorList>
    </citation>
    <scope>NUCLEOTIDE SEQUENCE</scope>
    <source>
        <strain evidence="1">PFS-109/04</strain>
        <tissue evidence="1">Leaf</tissue>
    </source>
</reference>
<sequence>MDHRSARPLLPAPLSCSRARYVARGQTMSLLKPATRYSDVSSPQQQAAPELVTFLAASSHRYPTTKLLTAAFTRDCSSSTRSATAKLRNQTRHFAPLRHNPSWFLDVNRDTTKSSSSSQDSVVMVVELVLRPAAPVLSSSASRSYSAPVSLVVVASSLAAVGIVGIYRSVKLVSSNGEFLVIYKTAPRSLDYSRILPKRFDCAQRTSRIDPETFN</sequence>
<organism evidence="1 2">
    <name type="scientific">Brassica cretica</name>
    <name type="common">Mustard</name>
    <dbReference type="NCBI Taxonomy" id="69181"/>
    <lineage>
        <taxon>Eukaryota</taxon>
        <taxon>Viridiplantae</taxon>
        <taxon>Streptophyta</taxon>
        <taxon>Embryophyta</taxon>
        <taxon>Tracheophyta</taxon>
        <taxon>Spermatophyta</taxon>
        <taxon>Magnoliopsida</taxon>
        <taxon>eudicotyledons</taxon>
        <taxon>Gunneridae</taxon>
        <taxon>Pentapetalae</taxon>
        <taxon>rosids</taxon>
        <taxon>malvids</taxon>
        <taxon>Brassicales</taxon>
        <taxon>Brassicaceae</taxon>
        <taxon>Brassiceae</taxon>
        <taxon>Brassica</taxon>
    </lineage>
</organism>
<dbReference type="AlphaFoldDB" id="A0A8S9QG72"/>
<protein>
    <submittedName>
        <fullName evidence="1">Uncharacterized protein</fullName>
    </submittedName>
</protein>
<gene>
    <name evidence="1" type="ORF">F2Q69_00024210</name>
</gene>